<feature type="domain" description="HAT C-terminal dimerisation" evidence="1">
    <location>
        <begin position="1"/>
        <end position="42"/>
    </location>
</feature>
<dbReference type="Pfam" id="PF05699">
    <property type="entry name" value="Dimer_Tnp_hAT"/>
    <property type="match status" value="1"/>
</dbReference>
<dbReference type="STRING" id="42251.A0A2T6ZK08"/>
<name>A0A2T6ZK08_TUBBO</name>
<dbReference type="EMBL" id="NESQ01000214">
    <property type="protein sequence ID" value="PUU75813.1"/>
    <property type="molecule type" value="Genomic_DNA"/>
</dbReference>
<dbReference type="AlphaFoldDB" id="A0A2T6ZK08"/>
<dbReference type="Proteomes" id="UP000244722">
    <property type="component" value="Unassembled WGS sequence"/>
</dbReference>
<evidence type="ECO:0000313" key="2">
    <source>
        <dbReference type="EMBL" id="PUU75813.1"/>
    </source>
</evidence>
<organism evidence="2 3">
    <name type="scientific">Tuber borchii</name>
    <name type="common">White truffle</name>
    <dbReference type="NCBI Taxonomy" id="42251"/>
    <lineage>
        <taxon>Eukaryota</taxon>
        <taxon>Fungi</taxon>
        <taxon>Dikarya</taxon>
        <taxon>Ascomycota</taxon>
        <taxon>Pezizomycotina</taxon>
        <taxon>Pezizomycetes</taxon>
        <taxon>Pezizales</taxon>
        <taxon>Tuberaceae</taxon>
        <taxon>Tuber</taxon>
    </lineage>
</organism>
<protein>
    <recommendedName>
        <fullName evidence="1">HAT C-terminal dimerisation domain-containing protein</fullName>
    </recommendedName>
</protein>
<evidence type="ECO:0000259" key="1">
    <source>
        <dbReference type="Pfam" id="PF05699"/>
    </source>
</evidence>
<reference evidence="2 3" key="1">
    <citation type="submission" date="2017-04" db="EMBL/GenBank/DDBJ databases">
        <title>Draft genome sequence of Tuber borchii Vittad., a whitish edible truffle.</title>
        <authorList>
            <consortium name="DOE Joint Genome Institute"/>
            <person name="Murat C."/>
            <person name="Kuo A."/>
            <person name="Barry K.W."/>
            <person name="Clum A."/>
            <person name="Dockter R.B."/>
            <person name="Fauchery L."/>
            <person name="Iotti M."/>
            <person name="Kohler A."/>
            <person name="Labutti K."/>
            <person name="Lindquist E.A."/>
            <person name="Lipzen A."/>
            <person name="Ohm R.A."/>
            <person name="Wang M."/>
            <person name="Grigoriev I.V."/>
            <person name="Zambonelli A."/>
            <person name="Martin F.M."/>
        </authorList>
    </citation>
    <scope>NUCLEOTIDE SEQUENCE [LARGE SCALE GENOMIC DNA]</scope>
    <source>
        <strain evidence="2 3">Tbo3840</strain>
    </source>
</reference>
<proteinExistence type="predicted"/>
<keyword evidence="3" id="KW-1185">Reference proteome</keyword>
<accession>A0A2T6ZK08</accession>
<comment type="caution">
    <text evidence="2">The sequence shown here is derived from an EMBL/GenBank/DDBJ whole genome shotgun (WGS) entry which is preliminary data.</text>
</comment>
<dbReference type="InterPro" id="IPR012337">
    <property type="entry name" value="RNaseH-like_sf"/>
</dbReference>
<dbReference type="GO" id="GO:0046983">
    <property type="term" value="F:protein dimerization activity"/>
    <property type="evidence" value="ECO:0007669"/>
    <property type="project" value="InterPro"/>
</dbReference>
<dbReference type="InterPro" id="IPR008906">
    <property type="entry name" value="HATC_C_dom"/>
</dbReference>
<evidence type="ECO:0000313" key="3">
    <source>
        <dbReference type="Proteomes" id="UP000244722"/>
    </source>
</evidence>
<sequence length="69" mass="7811">MAIDILSIPAMSSEPDSKILLSDSRNRLGDDVIEACECLKAWEREGFLIDKEIMAVETMLNDLEEVFYS</sequence>
<dbReference type="OrthoDB" id="5152423at2759"/>
<gene>
    <name evidence="2" type="ORF">B9Z19DRAFT_1130740</name>
</gene>
<dbReference type="SUPFAM" id="SSF53098">
    <property type="entry name" value="Ribonuclease H-like"/>
    <property type="match status" value="1"/>
</dbReference>